<dbReference type="Pfam" id="PF02687">
    <property type="entry name" value="FtsX"/>
    <property type="match status" value="2"/>
</dbReference>
<dbReference type="Proteomes" id="UP000184310">
    <property type="component" value="Unassembled WGS sequence"/>
</dbReference>
<feature type="transmembrane region" description="Helical" evidence="7">
    <location>
        <begin position="463"/>
        <end position="485"/>
    </location>
</feature>
<dbReference type="STRING" id="1121302.SAMN02745163_01723"/>
<dbReference type="InterPro" id="IPR003838">
    <property type="entry name" value="ABC3_permease_C"/>
</dbReference>
<evidence type="ECO:0000313" key="9">
    <source>
        <dbReference type="EMBL" id="SHJ30535.1"/>
    </source>
</evidence>
<feature type="domain" description="ABC3 transporter permease C-terminal" evidence="8">
    <location>
        <begin position="292"/>
        <end position="410"/>
    </location>
</feature>
<name>A0A1M6I7Z9_9CLOT</name>
<evidence type="ECO:0000259" key="8">
    <source>
        <dbReference type="Pfam" id="PF02687"/>
    </source>
</evidence>
<evidence type="ECO:0000256" key="6">
    <source>
        <dbReference type="ARBA" id="ARBA00038076"/>
    </source>
</evidence>
<dbReference type="PANTHER" id="PTHR30572">
    <property type="entry name" value="MEMBRANE COMPONENT OF TRANSPORTER-RELATED"/>
    <property type="match status" value="1"/>
</dbReference>
<feature type="transmembrane region" description="Helical" evidence="7">
    <location>
        <begin position="381"/>
        <end position="404"/>
    </location>
</feature>
<feature type="transmembrane region" description="Helical" evidence="7">
    <location>
        <begin position="774"/>
        <end position="794"/>
    </location>
</feature>
<feature type="transmembrane region" description="Helical" evidence="7">
    <location>
        <begin position="343"/>
        <end position="369"/>
    </location>
</feature>
<evidence type="ECO:0000256" key="7">
    <source>
        <dbReference type="SAM" id="Phobius"/>
    </source>
</evidence>
<reference evidence="9 10" key="1">
    <citation type="submission" date="2016-11" db="EMBL/GenBank/DDBJ databases">
        <authorList>
            <person name="Jaros S."/>
            <person name="Januszkiewicz K."/>
            <person name="Wedrychowicz H."/>
        </authorList>
    </citation>
    <scope>NUCLEOTIDE SEQUENCE [LARGE SCALE GENOMIC DNA]</scope>
    <source>
        <strain evidence="9 10">DSM 21758</strain>
    </source>
</reference>
<organism evidence="9 10">
    <name type="scientific">Clostridium cavendishii DSM 21758</name>
    <dbReference type="NCBI Taxonomy" id="1121302"/>
    <lineage>
        <taxon>Bacteria</taxon>
        <taxon>Bacillati</taxon>
        <taxon>Bacillota</taxon>
        <taxon>Clostridia</taxon>
        <taxon>Eubacteriales</taxon>
        <taxon>Clostridiaceae</taxon>
        <taxon>Clostridium</taxon>
    </lineage>
</organism>
<sequence length="896" mass="103059">MKGYIGLANRNLIRNKKNSLVCIIGIMLGTVIMLTTNIIYNSEMIIASEKLKKTTGLYDVIFQNINKEQLNKLKGHQMVDTAAVFKEIGVSEIKTKGIDQYYNLLGLDDKSYNKIFDFDIIAGRKPENMNEIMIDNSAACNIDGRVRVGDNIEIKVFLGQSLNNKNIRDQLIKENSTIEFMRENSVGLPGIEKEDTRTYKVVGIFQSSEEYKDMANNIFTKLTDEDINEMIKMNVFVLLEFSGVYEENLRVNDFYINYLENDIKNISQGYSNNNFFYSTKNYNKSIKNLEPIIVIVIIAIFEFGVIYNAFNISIGERYKQFGILRAMGATKIQLGKLVFYEAFILYILGLILGFILGIVNTKVVLAIFAKIFGLDFSYINVSLYASNFIIIAIIIFFIVMITVYKALFKDINLSPIQNISGLSLLNSVKVNEIKISKKISKIFNVEGELSYKNLSRNKKRNRICLRAIVVSMILVMFFFCQLSFYKVETASIVPSSNWDVKYSSVNRQFLDEDISYLKNINGVDGLYIDKKFSLNIPIEKNKLDSYLISSFKSYSEMSKSNEKYYNGYYGVKTLFRAADENTLDLYKDNLIEGELNYNKLKDDGIIIVNSGTTAFPRIINKQIQFEIYDIKKILDVKVGDKILIPLEKKANKEINIKNYFKNEKLDKTKFKEFTIIGIVNEDALKNKVNNRIIENLTEDVTFITSKESFKKINNDSNDELVIKTNKDKNRSETIKAIRDYSTIKYDNYTDFYSKMIDYKNTSNRTLCFDINFEINILIIVILNIINTFNANILLRKKELGALRAIGTTKKQLNKMLLLENVFLVILSVCFGLIFGAFPAYLSQLSMNNKDKNMYIILITITFLTSIFLIIICILTTIYQLKKLKDLSIVDNIRNEE</sequence>
<dbReference type="RefSeq" id="WP_072986259.1">
    <property type="nucleotide sequence ID" value="NZ_FQZB01000007.1"/>
</dbReference>
<dbReference type="GO" id="GO:0005886">
    <property type="term" value="C:plasma membrane"/>
    <property type="evidence" value="ECO:0007669"/>
    <property type="project" value="UniProtKB-SubCell"/>
</dbReference>
<keyword evidence="2" id="KW-1003">Cell membrane</keyword>
<comment type="subcellular location">
    <subcellularLocation>
        <location evidence="1">Cell membrane</location>
        <topology evidence="1">Multi-pass membrane protein</topology>
    </subcellularLocation>
</comment>
<evidence type="ECO:0000256" key="1">
    <source>
        <dbReference type="ARBA" id="ARBA00004651"/>
    </source>
</evidence>
<keyword evidence="3 7" id="KW-0812">Transmembrane</keyword>
<evidence type="ECO:0000256" key="5">
    <source>
        <dbReference type="ARBA" id="ARBA00023136"/>
    </source>
</evidence>
<feature type="transmembrane region" description="Helical" evidence="7">
    <location>
        <begin position="292"/>
        <end position="310"/>
    </location>
</feature>
<keyword evidence="4 7" id="KW-1133">Transmembrane helix</keyword>
<dbReference type="PANTHER" id="PTHR30572:SF4">
    <property type="entry name" value="ABC TRANSPORTER PERMEASE YTRF"/>
    <property type="match status" value="1"/>
</dbReference>
<keyword evidence="10" id="KW-1185">Reference proteome</keyword>
<dbReference type="GO" id="GO:0022857">
    <property type="term" value="F:transmembrane transporter activity"/>
    <property type="evidence" value="ECO:0007669"/>
    <property type="project" value="TreeGrafter"/>
</dbReference>
<dbReference type="OrthoDB" id="1694171at2"/>
<accession>A0A1M6I7Z9</accession>
<protein>
    <submittedName>
        <fullName evidence="9">MacB-like core domain-containing protein</fullName>
    </submittedName>
</protein>
<dbReference type="AlphaFoldDB" id="A0A1M6I7Z9"/>
<evidence type="ECO:0000313" key="10">
    <source>
        <dbReference type="Proteomes" id="UP000184310"/>
    </source>
</evidence>
<evidence type="ECO:0000256" key="3">
    <source>
        <dbReference type="ARBA" id="ARBA00022692"/>
    </source>
</evidence>
<feature type="transmembrane region" description="Helical" evidence="7">
    <location>
        <begin position="20"/>
        <end position="40"/>
    </location>
</feature>
<evidence type="ECO:0000256" key="4">
    <source>
        <dbReference type="ARBA" id="ARBA00022989"/>
    </source>
</evidence>
<evidence type="ECO:0000256" key="2">
    <source>
        <dbReference type="ARBA" id="ARBA00022475"/>
    </source>
</evidence>
<dbReference type="InterPro" id="IPR050250">
    <property type="entry name" value="Macrolide_Exporter_MacB"/>
</dbReference>
<gene>
    <name evidence="9" type="ORF">SAMN02745163_01723</name>
</gene>
<dbReference type="EMBL" id="FQZB01000007">
    <property type="protein sequence ID" value="SHJ30535.1"/>
    <property type="molecule type" value="Genomic_DNA"/>
</dbReference>
<keyword evidence="5 7" id="KW-0472">Membrane</keyword>
<comment type="similarity">
    <text evidence="6">Belongs to the ABC-4 integral membrane protein family.</text>
</comment>
<feature type="transmembrane region" description="Helical" evidence="7">
    <location>
        <begin position="815"/>
        <end position="841"/>
    </location>
</feature>
<feature type="domain" description="ABC3 transporter permease C-terminal" evidence="8">
    <location>
        <begin position="776"/>
        <end position="882"/>
    </location>
</feature>
<proteinExistence type="inferred from homology"/>
<feature type="transmembrane region" description="Helical" evidence="7">
    <location>
        <begin position="853"/>
        <end position="878"/>
    </location>
</feature>